<dbReference type="STRING" id="1121301.SAMN02745912_03912"/>
<accession>A0A1M6UBC7</accession>
<evidence type="ECO:0000313" key="1">
    <source>
        <dbReference type="EMBL" id="SHK66489.1"/>
    </source>
</evidence>
<dbReference type="EMBL" id="FRAG01000150">
    <property type="protein sequence ID" value="SHK66489.1"/>
    <property type="molecule type" value="Genomic_DNA"/>
</dbReference>
<sequence>MLKFYNKISNLYKKIELITEDIDEYADLLKISRQEAEEDIKYFKKMKDRSSLGEKNPRTFIINKYTKILKDVYEIKEEAVKDIIDFENIENNNVYIQFELLIESK</sequence>
<proteinExistence type="predicted"/>
<dbReference type="Proteomes" id="UP000184465">
    <property type="component" value="Unassembled WGS sequence"/>
</dbReference>
<protein>
    <submittedName>
        <fullName evidence="1">Uncharacterized protein</fullName>
    </submittedName>
</protein>
<evidence type="ECO:0000313" key="2">
    <source>
        <dbReference type="Proteomes" id="UP000184465"/>
    </source>
</evidence>
<keyword evidence="2" id="KW-1185">Reference proteome</keyword>
<name>A0A1M6UBC7_PARC5</name>
<dbReference type="RefSeq" id="WP_131821394.1">
    <property type="nucleotide sequence ID" value="NZ_FRAG01000150.1"/>
</dbReference>
<gene>
    <name evidence="1" type="ORF">SAMN02745912_03912</name>
</gene>
<reference evidence="2" key="1">
    <citation type="submission" date="2016-11" db="EMBL/GenBank/DDBJ databases">
        <authorList>
            <person name="Varghese N."/>
            <person name="Submissions S."/>
        </authorList>
    </citation>
    <scope>NUCLEOTIDE SEQUENCE [LARGE SCALE GENOMIC DNA]</scope>
    <source>
        <strain evidence="2">DSM 15212 / CIP 107654 / DViRD3</strain>
    </source>
</reference>
<feature type="non-terminal residue" evidence="1">
    <location>
        <position position="105"/>
    </location>
</feature>
<dbReference type="AlphaFoldDB" id="A0A1M6UBC7"/>
<organism evidence="1 2">
    <name type="scientific">Paramaledivibacter caminithermalis (strain DSM 15212 / CIP 107654 / DViRD3)</name>
    <name type="common">Clostridium caminithermale</name>
    <dbReference type="NCBI Taxonomy" id="1121301"/>
    <lineage>
        <taxon>Bacteria</taxon>
        <taxon>Bacillati</taxon>
        <taxon>Bacillota</taxon>
        <taxon>Clostridia</taxon>
        <taxon>Peptostreptococcales</taxon>
        <taxon>Caminicellaceae</taxon>
        <taxon>Paramaledivibacter</taxon>
    </lineage>
</organism>